<evidence type="ECO:0000313" key="1">
    <source>
        <dbReference type="EMBL" id="CAA9579523.1"/>
    </source>
</evidence>
<protein>
    <submittedName>
        <fullName evidence="1">Uncharacterized protein</fullName>
    </submittedName>
</protein>
<gene>
    <name evidence="1" type="ORF">AVDCRST_MAG87-3193</name>
</gene>
<dbReference type="EMBL" id="CADCWJ010000703">
    <property type="protein sequence ID" value="CAA9579523.1"/>
    <property type="molecule type" value="Genomic_DNA"/>
</dbReference>
<sequence length="90" mass="9462">MAHPDLADGVWAGRRLAGRAGRCGDHDLAEAPFSAGCNASFSFEVCLIADPHHTKRPIFTPGNVVGADRVLTLCSGAAFLAHMPPKLEPP</sequence>
<reference evidence="1" key="1">
    <citation type="submission" date="2020-02" db="EMBL/GenBank/DDBJ databases">
        <authorList>
            <person name="Meier V. D."/>
        </authorList>
    </citation>
    <scope>NUCLEOTIDE SEQUENCE</scope>
    <source>
        <strain evidence="1">AVDCRST_MAG87</strain>
    </source>
</reference>
<dbReference type="AlphaFoldDB" id="A0A6J4VLV2"/>
<name>A0A6J4VLV2_9BACT</name>
<accession>A0A6J4VLV2</accession>
<organism evidence="1">
    <name type="scientific">uncultured Thermomicrobiales bacterium</name>
    <dbReference type="NCBI Taxonomy" id="1645740"/>
    <lineage>
        <taxon>Bacteria</taxon>
        <taxon>Pseudomonadati</taxon>
        <taxon>Thermomicrobiota</taxon>
        <taxon>Thermomicrobia</taxon>
        <taxon>Thermomicrobiales</taxon>
        <taxon>environmental samples</taxon>
    </lineage>
</organism>
<proteinExistence type="predicted"/>